<dbReference type="Gene3D" id="3.40.50.150">
    <property type="entry name" value="Vaccinia Virus protein VP39"/>
    <property type="match status" value="1"/>
</dbReference>
<dbReference type="Proteomes" id="UP001497382">
    <property type="component" value="Unassembled WGS sequence"/>
</dbReference>
<evidence type="ECO:0000313" key="2">
    <source>
        <dbReference type="EMBL" id="CAL1275209.1"/>
    </source>
</evidence>
<dbReference type="InterPro" id="IPR029063">
    <property type="entry name" value="SAM-dependent_MTases_sf"/>
</dbReference>
<proteinExistence type="predicted"/>
<gene>
    <name evidence="2" type="ORF">LARSCL_LOCUS7950</name>
</gene>
<dbReference type="InterPro" id="IPR013216">
    <property type="entry name" value="Methyltransf_11"/>
</dbReference>
<evidence type="ECO:0000313" key="3">
    <source>
        <dbReference type="Proteomes" id="UP001497382"/>
    </source>
</evidence>
<dbReference type="GO" id="GO:0008757">
    <property type="term" value="F:S-adenosylmethionine-dependent methyltransferase activity"/>
    <property type="evidence" value="ECO:0007669"/>
    <property type="project" value="InterPro"/>
</dbReference>
<feature type="domain" description="Methyltransferase type 11" evidence="1">
    <location>
        <begin position="48"/>
        <end position="143"/>
    </location>
</feature>
<dbReference type="AlphaFoldDB" id="A0AAV1ZTV5"/>
<organism evidence="2 3">
    <name type="scientific">Larinioides sclopetarius</name>
    <dbReference type="NCBI Taxonomy" id="280406"/>
    <lineage>
        <taxon>Eukaryota</taxon>
        <taxon>Metazoa</taxon>
        <taxon>Ecdysozoa</taxon>
        <taxon>Arthropoda</taxon>
        <taxon>Chelicerata</taxon>
        <taxon>Arachnida</taxon>
        <taxon>Araneae</taxon>
        <taxon>Araneomorphae</taxon>
        <taxon>Entelegynae</taxon>
        <taxon>Araneoidea</taxon>
        <taxon>Araneidae</taxon>
        <taxon>Larinioides</taxon>
    </lineage>
</organism>
<dbReference type="EMBL" id="CAXIEN010000083">
    <property type="protein sequence ID" value="CAL1275209.1"/>
    <property type="molecule type" value="Genomic_DNA"/>
</dbReference>
<comment type="caution">
    <text evidence="2">The sequence shown here is derived from an EMBL/GenBank/DDBJ whole genome shotgun (WGS) entry which is preliminary data.</text>
</comment>
<dbReference type="CDD" id="cd02440">
    <property type="entry name" value="AdoMet_MTases"/>
    <property type="match status" value="1"/>
</dbReference>
<protein>
    <recommendedName>
        <fullName evidence="1">Methyltransferase type 11 domain-containing protein</fullName>
    </recommendedName>
</protein>
<reference evidence="2 3" key="1">
    <citation type="submission" date="2024-04" db="EMBL/GenBank/DDBJ databases">
        <authorList>
            <person name="Rising A."/>
            <person name="Reimegard J."/>
            <person name="Sonavane S."/>
            <person name="Akerstrom W."/>
            <person name="Nylinder S."/>
            <person name="Hedman E."/>
            <person name="Kallberg Y."/>
        </authorList>
    </citation>
    <scope>NUCLEOTIDE SEQUENCE [LARGE SCALE GENOMIC DNA]</scope>
</reference>
<keyword evidence="3" id="KW-1185">Reference proteome</keyword>
<sequence>MSSVILSFRFKITTRPMSTDRCKEDTPFLERSVEELGWIKSNFCLLIVGIAGSDFIEVLLKRFPKLRIIAMDKQPRLIEKARCFNIRDNITYCNADIEERETLKYWLGTARKILSYHNLERVTDVKKAFKNFHDLLVPGGTVAVRFTIQNPVFNWMKEIFLRWRQFIRDLDAKSLPQSKEVDSDVSYQNILKSIGFEILCFRNMDGYRSFKSDTQCRSIISQVLLSTTVLRPSRSNEERF</sequence>
<dbReference type="Pfam" id="PF08241">
    <property type="entry name" value="Methyltransf_11"/>
    <property type="match status" value="1"/>
</dbReference>
<dbReference type="SUPFAM" id="SSF53335">
    <property type="entry name" value="S-adenosyl-L-methionine-dependent methyltransferases"/>
    <property type="match status" value="1"/>
</dbReference>
<name>A0AAV1ZTV5_9ARAC</name>
<evidence type="ECO:0000259" key="1">
    <source>
        <dbReference type="Pfam" id="PF08241"/>
    </source>
</evidence>
<accession>A0AAV1ZTV5</accession>